<evidence type="ECO:0000313" key="7">
    <source>
        <dbReference type="EMBL" id="PSL48139.1"/>
    </source>
</evidence>
<organism evidence="7 8">
    <name type="scientific">Chitinophaga niastensis</name>
    <dbReference type="NCBI Taxonomy" id="536980"/>
    <lineage>
        <taxon>Bacteria</taxon>
        <taxon>Pseudomonadati</taxon>
        <taxon>Bacteroidota</taxon>
        <taxon>Chitinophagia</taxon>
        <taxon>Chitinophagales</taxon>
        <taxon>Chitinophagaceae</taxon>
        <taxon>Chitinophaga</taxon>
    </lineage>
</organism>
<proteinExistence type="inferred from homology"/>
<evidence type="ECO:0000256" key="4">
    <source>
        <dbReference type="PROSITE-ProRule" id="PRU00520"/>
    </source>
</evidence>
<comment type="caution">
    <text evidence="7">The sequence shown here is derived from an EMBL/GenBank/DDBJ whole genome shotgun (WGS) entry which is preliminary data.</text>
</comment>
<dbReference type="InterPro" id="IPR017968">
    <property type="entry name" value="Acylphosphatase_CS"/>
</dbReference>
<feature type="domain" description="Acylphosphatase-like" evidence="6">
    <location>
        <begin position="8"/>
        <end position="94"/>
    </location>
</feature>
<reference evidence="7 8" key="1">
    <citation type="submission" date="2018-03" db="EMBL/GenBank/DDBJ databases">
        <title>Genomic Encyclopedia of Archaeal and Bacterial Type Strains, Phase II (KMG-II): from individual species to whole genera.</title>
        <authorList>
            <person name="Goeker M."/>
        </authorList>
    </citation>
    <scope>NUCLEOTIDE SEQUENCE [LARGE SCALE GENOMIC DNA]</scope>
    <source>
        <strain evidence="7 8">DSM 24859</strain>
    </source>
</reference>
<comment type="similarity">
    <text evidence="1 5">Belongs to the acylphosphatase family.</text>
</comment>
<dbReference type="SUPFAM" id="SSF54975">
    <property type="entry name" value="Acylphosphatase/BLUF domain-like"/>
    <property type="match status" value="1"/>
</dbReference>
<dbReference type="InterPro" id="IPR020456">
    <property type="entry name" value="Acylphosphatase"/>
</dbReference>
<dbReference type="AlphaFoldDB" id="A0A2P8HPJ4"/>
<dbReference type="PANTHER" id="PTHR47268:SF4">
    <property type="entry name" value="ACYLPHOSPHATASE"/>
    <property type="match status" value="1"/>
</dbReference>
<keyword evidence="8" id="KW-1185">Reference proteome</keyword>
<name>A0A2P8HPJ4_CHINA</name>
<evidence type="ECO:0000256" key="1">
    <source>
        <dbReference type="ARBA" id="ARBA00005614"/>
    </source>
</evidence>
<dbReference type="InterPro" id="IPR001792">
    <property type="entry name" value="Acylphosphatase-like_dom"/>
</dbReference>
<protein>
    <recommendedName>
        <fullName evidence="2 4">acylphosphatase</fullName>
        <ecNumber evidence="2 4">3.6.1.7</ecNumber>
    </recommendedName>
</protein>
<feature type="active site" evidence="4">
    <location>
        <position position="41"/>
    </location>
</feature>
<gene>
    <name evidence="7" type="ORF">CLV51_1021001</name>
</gene>
<dbReference type="InterPro" id="IPR036046">
    <property type="entry name" value="Acylphosphatase-like_dom_sf"/>
</dbReference>
<dbReference type="PANTHER" id="PTHR47268">
    <property type="entry name" value="ACYLPHOSPHATASE"/>
    <property type="match status" value="1"/>
</dbReference>
<evidence type="ECO:0000256" key="5">
    <source>
        <dbReference type="RuleBase" id="RU004168"/>
    </source>
</evidence>
<accession>A0A2P8HPJ4</accession>
<dbReference type="Proteomes" id="UP000240971">
    <property type="component" value="Unassembled WGS sequence"/>
</dbReference>
<dbReference type="Gene3D" id="3.30.70.100">
    <property type="match status" value="1"/>
</dbReference>
<evidence type="ECO:0000256" key="3">
    <source>
        <dbReference type="ARBA" id="ARBA00047645"/>
    </source>
</evidence>
<dbReference type="PROSITE" id="PS51160">
    <property type="entry name" value="ACYLPHOSPHATASE_3"/>
    <property type="match status" value="1"/>
</dbReference>
<dbReference type="EC" id="3.6.1.7" evidence="2 4"/>
<evidence type="ECO:0000256" key="2">
    <source>
        <dbReference type="ARBA" id="ARBA00012150"/>
    </source>
</evidence>
<evidence type="ECO:0000313" key="8">
    <source>
        <dbReference type="Proteomes" id="UP000240971"/>
    </source>
</evidence>
<dbReference type="Pfam" id="PF00708">
    <property type="entry name" value="Acylphosphatase"/>
    <property type="match status" value="1"/>
</dbReference>
<dbReference type="GO" id="GO:0003998">
    <property type="term" value="F:acylphosphatase activity"/>
    <property type="evidence" value="ECO:0007669"/>
    <property type="project" value="UniProtKB-EC"/>
</dbReference>
<dbReference type="RefSeq" id="WP_106528544.1">
    <property type="nucleotide sequence ID" value="NZ_PYAW01000002.1"/>
</dbReference>
<keyword evidence="4" id="KW-0378">Hydrolase</keyword>
<evidence type="ECO:0000259" key="6">
    <source>
        <dbReference type="PROSITE" id="PS51160"/>
    </source>
</evidence>
<dbReference type="OrthoDB" id="9808093at2"/>
<sequence>MVTKSIVHKEIIVKGRVQGVGFRANAKHVADLMGVQGQVKNLPDGNVWIVAEAELPVMENFLAWCRTGPAGSIVKELEISTNSVQHIKGFAILHS</sequence>
<dbReference type="EMBL" id="PYAW01000002">
    <property type="protein sequence ID" value="PSL48139.1"/>
    <property type="molecule type" value="Genomic_DNA"/>
</dbReference>
<comment type="catalytic activity">
    <reaction evidence="3 4">
        <text>an acyl phosphate + H2O = a carboxylate + phosphate + H(+)</text>
        <dbReference type="Rhea" id="RHEA:14965"/>
        <dbReference type="ChEBI" id="CHEBI:15377"/>
        <dbReference type="ChEBI" id="CHEBI:15378"/>
        <dbReference type="ChEBI" id="CHEBI:29067"/>
        <dbReference type="ChEBI" id="CHEBI:43474"/>
        <dbReference type="ChEBI" id="CHEBI:59918"/>
        <dbReference type="EC" id="3.6.1.7"/>
    </reaction>
</comment>
<feature type="active site" evidence="4">
    <location>
        <position position="23"/>
    </location>
</feature>
<dbReference type="PROSITE" id="PS00150">
    <property type="entry name" value="ACYLPHOSPHATASE_1"/>
    <property type="match status" value="1"/>
</dbReference>